<dbReference type="AlphaFoldDB" id="W6YJ95"/>
<dbReference type="HOGENOM" id="CLU_887252_0_0_1"/>
<dbReference type="SUPFAM" id="SSF51905">
    <property type="entry name" value="FAD/NAD(P)-binding domain"/>
    <property type="match status" value="1"/>
</dbReference>
<comment type="similarity">
    <text evidence="2">Belongs to the FAD-binding monooxygenase family.</text>
</comment>
<keyword evidence="8" id="KW-1185">Reference proteome</keyword>
<dbReference type="Gene3D" id="3.50.50.60">
    <property type="entry name" value="FAD/NAD(P)-binding domain"/>
    <property type="match status" value="1"/>
</dbReference>
<accession>W6YJ95</accession>
<dbReference type="Pfam" id="PF13450">
    <property type="entry name" value="NAD_binding_8"/>
    <property type="match status" value="1"/>
</dbReference>
<evidence type="ECO:0000256" key="6">
    <source>
        <dbReference type="ARBA" id="ARBA00023002"/>
    </source>
</evidence>
<evidence type="ECO:0000313" key="8">
    <source>
        <dbReference type="Proteomes" id="UP000054032"/>
    </source>
</evidence>
<dbReference type="PANTHER" id="PTHR43098:SF2">
    <property type="entry name" value="FAD-BINDING MONOOXYGENASE AUSB-RELATED"/>
    <property type="match status" value="1"/>
</dbReference>
<evidence type="ECO:0000256" key="5">
    <source>
        <dbReference type="ARBA" id="ARBA00022857"/>
    </source>
</evidence>
<feature type="non-terminal residue" evidence="7">
    <location>
        <position position="1"/>
    </location>
</feature>
<evidence type="ECO:0000256" key="4">
    <source>
        <dbReference type="ARBA" id="ARBA00022827"/>
    </source>
</evidence>
<keyword evidence="6" id="KW-0560">Oxidoreductase</keyword>
<dbReference type="OrthoDB" id="66881at2759"/>
<keyword evidence="3" id="KW-0285">Flavoprotein</keyword>
<keyword evidence="5" id="KW-0521">NADP</keyword>
<dbReference type="PANTHER" id="PTHR43098">
    <property type="entry name" value="L-ORNITHINE N(5)-MONOOXYGENASE-RELATED"/>
    <property type="match status" value="1"/>
</dbReference>
<sequence length="314" mass="35089">LQPEGLTKYENLNTLGELNRDLWIDYDTINTNRPLRNGAKIKFLITGGGHAGLLIAARLIQQGFSSSEIVIVEKGGGFGGTWYWNRYPGLMCDVEGYCYLPLLEETGFMPKHRYSYGSEIRANAEAIAKTFGLQGQFGAEVTGKQWNEDKHHWRVEISQNTGVDTVETLQVEAQFVFLVAGVFPTPHIPRLEGFDQMRQNVTVMHTARWDYSVTGGTQEKPDLTKLQGKVVGIVGTGATAAQVIPEVAKWAKHVYVFQRSPSYVGPRGQKETTLEDWASITSKKGWQEERSINLDENIANEDTTFDLVADGWSK</sequence>
<evidence type="ECO:0000256" key="3">
    <source>
        <dbReference type="ARBA" id="ARBA00022630"/>
    </source>
</evidence>
<dbReference type="eggNOG" id="KOG1399">
    <property type="taxonomic scope" value="Eukaryota"/>
</dbReference>
<evidence type="ECO:0000256" key="2">
    <source>
        <dbReference type="ARBA" id="ARBA00010139"/>
    </source>
</evidence>
<reference evidence="7 8" key="1">
    <citation type="journal article" date="2013" name="PLoS Genet.">
        <title>Comparative genome structure, secondary metabolite, and effector coding capacity across Cochliobolus pathogens.</title>
        <authorList>
            <person name="Condon B.J."/>
            <person name="Leng Y."/>
            <person name="Wu D."/>
            <person name="Bushley K.E."/>
            <person name="Ohm R.A."/>
            <person name="Otillar R."/>
            <person name="Martin J."/>
            <person name="Schackwitz W."/>
            <person name="Grimwood J."/>
            <person name="MohdZainudin N."/>
            <person name="Xue C."/>
            <person name="Wang R."/>
            <person name="Manning V.A."/>
            <person name="Dhillon B."/>
            <person name="Tu Z.J."/>
            <person name="Steffenson B.J."/>
            <person name="Salamov A."/>
            <person name="Sun H."/>
            <person name="Lowry S."/>
            <person name="LaButti K."/>
            <person name="Han J."/>
            <person name="Copeland A."/>
            <person name="Lindquist E."/>
            <person name="Barry K."/>
            <person name="Schmutz J."/>
            <person name="Baker S.E."/>
            <person name="Ciuffetti L.M."/>
            <person name="Grigoriev I.V."/>
            <person name="Zhong S."/>
            <person name="Turgeon B.G."/>
        </authorList>
    </citation>
    <scope>NUCLEOTIDE SEQUENCE [LARGE SCALE GENOMIC DNA]</scope>
    <source>
        <strain evidence="7 8">ATCC 44560</strain>
    </source>
</reference>
<dbReference type="GO" id="GO:0016491">
    <property type="term" value="F:oxidoreductase activity"/>
    <property type="evidence" value="ECO:0007669"/>
    <property type="project" value="UniProtKB-KW"/>
</dbReference>
<dbReference type="EMBL" id="KI964535">
    <property type="protein sequence ID" value="EUC39437.1"/>
    <property type="molecule type" value="Genomic_DNA"/>
</dbReference>
<dbReference type="KEGG" id="bor:COCMIDRAFT_63297"/>
<name>W6YJ95_COCMI</name>
<proteinExistence type="inferred from homology"/>
<feature type="non-terminal residue" evidence="7">
    <location>
        <position position="314"/>
    </location>
</feature>
<dbReference type="GeneID" id="19124925"/>
<protein>
    <submittedName>
        <fullName evidence="7">Uncharacterized protein</fullName>
    </submittedName>
</protein>
<organism evidence="7 8">
    <name type="scientific">Bipolaris oryzae ATCC 44560</name>
    <dbReference type="NCBI Taxonomy" id="930090"/>
    <lineage>
        <taxon>Eukaryota</taxon>
        <taxon>Fungi</taxon>
        <taxon>Dikarya</taxon>
        <taxon>Ascomycota</taxon>
        <taxon>Pezizomycotina</taxon>
        <taxon>Dothideomycetes</taxon>
        <taxon>Pleosporomycetidae</taxon>
        <taxon>Pleosporales</taxon>
        <taxon>Pleosporineae</taxon>
        <taxon>Pleosporaceae</taxon>
        <taxon>Bipolaris</taxon>
    </lineage>
</organism>
<gene>
    <name evidence="7" type="ORF">COCMIDRAFT_63297</name>
</gene>
<dbReference type="InterPro" id="IPR036188">
    <property type="entry name" value="FAD/NAD-bd_sf"/>
</dbReference>
<dbReference type="RefSeq" id="XP_007694044.1">
    <property type="nucleotide sequence ID" value="XM_007695854.1"/>
</dbReference>
<comment type="cofactor">
    <cofactor evidence="1">
        <name>FAD</name>
        <dbReference type="ChEBI" id="CHEBI:57692"/>
    </cofactor>
</comment>
<keyword evidence="4" id="KW-0274">FAD</keyword>
<dbReference type="Proteomes" id="UP000054032">
    <property type="component" value="Unassembled WGS sequence"/>
</dbReference>
<dbReference type="InterPro" id="IPR050775">
    <property type="entry name" value="FAD-binding_Monooxygenases"/>
</dbReference>
<evidence type="ECO:0000313" key="7">
    <source>
        <dbReference type="EMBL" id="EUC39437.1"/>
    </source>
</evidence>
<evidence type="ECO:0000256" key="1">
    <source>
        <dbReference type="ARBA" id="ARBA00001974"/>
    </source>
</evidence>